<protein>
    <submittedName>
        <fullName evidence="1">Uncharacterized protein</fullName>
    </submittedName>
</protein>
<dbReference type="EMBL" id="CP033455">
    <property type="protein sequence ID" value="QGR03549.1"/>
    <property type="molecule type" value="Genomic_DNA"/>
</dbReference>
<evidence type="ECO:0000313" key="1">
    <source>
        <dbReference type="EMBL" id="QGR03549.1"/>
    </source>
</evidence>
<gene>
    <name evidence="1" type="ORF">EDL80_03155</name>
</gene>
<evidence type="ECO:0000313" key="2">
    <source>
        <dbReference type="Proteomes" id="UP000422822"/>
    </source>
</evidence>
<keyword evidence="2" id="KW-1185">Reference proteome</keyword>
<reference evidence="1 2" key="1">
    <citation type="submission" date="2018-10" db="EMBL/GenBank/DDBJ databases">
        <title>Propagation and draft genome sequences of three atypical Erhlichia ruminantium isolates.</title>
        <authorList>
            <person name="Liebenberg J."/>
            <person name="Steyn H."/>
            <person name="Josemans A."/>
            <person name="Zweygarth E."/>
        </authorList>
    </citation>
    <scope>NUCLEOTIDE SEQUENCE [LARGE SCALE GENOMIC DNA]</scope>
    <source>
        <strain evidence="1 2">Omatjenne</strain>
    </source>
</reference>
<dbReference type="RefSeq" id="WP_158406735.1">
    <property type="nucleotide sequence ID" value="NZ_CP033456.1"/>
</dbReference>
<dbReference type="SUPFAM" id="SSF54534">
    <property type="entry name" value="FKBP-like"/>
    <property type="match status" value="1"/>
</dbReference>
<dbReference type="InterPro" id="IPR046357">
    <property type="entry name" value="PPIase_dom_sf"/>
</dbReference>
<dbReference type="GO" id="GO:0003755">
    <property type="term" value="F:peptidyl-prolyl cis-trans isomerase activity"/>
    <property type="evidence" value="ECO:0007669"/>
    <property type="project" value="InterPro"/>
</dbReference>
<dbReference type="Gene3D" id="3.10.50.40">
    <property type="match status" value="2"/>
</dbReference>
<name>A0AAE6Q937_EHRRU</name>
<accession>A0AAE6Q937</accession>
<dbReference type="AlphaFoldDB" id="A0AAE6Q937"/>
<dbReference type="Proteomes" id="UP000422822">
    <property type="component" value="Chromosome"/>
</dbReference>
<sequence>MKKILYKLLYVCLIIIVLTIIGKICEPLFIKMMSNKEHTDSDKPYKINFPDSLTYNIGYHLLRPMIESRIDYYIKENGLAEYLSQIKRKTIIPDSFTQHDSLKGSGKTALCGQNISAIIYKFSYTDDSKQIISEMLKNTLQEIKFKLGESIIKELNYAIDGMQEGGERIIILMDQKGIPKEQYYVKLVSVDSTYPASVNNLLTFNNIIEDYEGTVNKFRCGDTVSIKYNIRELDGKTILQDQRLQFTIGQNQAPLAIELGTINMRQDMVRSIIAPLELFTNFDKPENFNETNIKLVDITAIKTLQHPQEKKNPDN</sequence>
<organism evidence="1 2">
    <name type="scientific">Ehrlichia ruminantium</name>
    <name type="common">heartwater rickettsia</name>
    <name type="synonym">Cowdria ruminantium</name>
    <dbReference type="NCBI Taxonomy" id="779"/>
    <lineage>
        <taxon>Bacteria</taxon>
        <taxon>Pseudomonadati</taxon>
        <taxon>Pseudomonadota</taxon>
        <taxon>Alphaproteobacteria</taxon>
        <taxon>Rickettsiales</taxon>
        <taxon>Anaplasmataceae</taxon>
        <taxon>Ehrlichia</taxon>
    </lineage>
</organism>
<proteinExistence type="predicted"/>